<dbReference type="EMBL" id="JANBVN010000165">
    <property type="protein sequence ID" value="KAJ9137018.1"/>
    <property type="molecule type" value="Genomic_DNA"/>
</dbReference>
<keyword evidence="6" id="KW-0249">Electron transport</keyword>
<dbReference type="SUPFAM" id="SSF63411">
    <property type="entry name" value="LuxS/MPP-like metallohydrolase"/>
    <property type="match status" value="2"/>
</dbReference>
<evidence type="ECO:0000256" key="10">
    <source>
        <dbReference type="ARBA" id="ARBA00040751"/>
    </source>
</evidence>
<gene>
    <name evidence="14" type="ORF">NKR19_g8324</name>
</gene>
<dbReference type="Pfam" id="PF00675">
    <property type="entry name" value="Peptidase_M16"/>
    <property type="match status" value="1"/>
</dbReference>
<evidence type="ECO:0000259" key="12">
    <source>
        <dbReference type="Pfam" id="PF00675"/>
    </source>
</evidence>
<evidence type="ECO:0000256" key="5">
    <source>
        <dbReference type="ARBA" id="ARBA00022946"/>
    </source>
</evidence>
<reference evidence="14" key="1">
    <citation type="submission" date="2022-07" db="EMBL/GenBank/DDBJ databases">
        <title>Fungi with potential for degradation of polypropylene.</title>
        <authorList>
            <person name="Gostincar C."/>
        </authorList>
    </citation>
    <scope>NUCLEOTIDE SEQUENCE</scope>
    <source>
        <strain evidence="14">EXF-13287</strain>
    </source>
</reference>
<comment type="subcellular location">
    <subcellularLocation>
        <location evidence="1">Mitochondrion inner membrane</location>
        <topology evidence="1">Peripheral membrane protein</topology>
        <orientation evidence="1">Matrix side</orientation>
    </subcellularLocation>
</comment>
<evidence type="ECO:0000256" key="8">
    <source>
        <dbReference type="ARBA" id="ARBA00023136"/>
    </source>
</evidence>
<evidence type="ECO:0000256" key="3">
    <source>
        <dbReference type="ARBA" id="ARBA00022660"/>
    </source>
</evidence>
<dbReference type="GO" id="GO:0046872">
    <property type="term" value="F:metal ion binding"/>
    <property type="evidence" value="ECO:0007669"/>
    <property type="project" value="InterPro"/>
</dbReference>
<dbReference type="Proteomes" id="UP001174691">
    <property type="component" value="Unassembled WGS sequence"/>
</dbReference>
<evidence type="ECO:0000256" key="1">
    <source>
        <dbReference type="ARBA" id="ARBA00004443"/>
    </source>
</evidence>
<dbReference type="Pfam" id="PF05193">
    <property type="entry name" value="Peptidase_M16_C"/>
    <property type="match status" value="1"/>
</dbReference>
<dbReference type="FunFam" id="3.30.830.10:FF:000039">
    <property type="entry name" value="Ubiquinol-cytochrome c reductase core subunit 2"/>
    <property type="match status" value="1"/>
</dbReference>
<sequence>MISRSAVSRGCQLALRGQSCAQTAQRRSFAAAAAIGTPGSFEPTEIAGLKVASKDAGGPTTRLAIVAKAGTRYQPLPGLTVGLEEFAFKNTTKRSALRIVRESELLGGQLTAKHTREALVIQASFLRNDLPYFLELLSEVVSQTKYTTFEFHEQVQHVMHLKQAKIDAVAFALDSAHTVAFHSGLGSALYPSSTTPLGPYMNEHTIASFAEAVYNKGNIALVADGAAQSQLSKWGETFFKAIPSTSSSDLSLNTAASKYFGGESRTSRPGKNAYVIAFPGASLSDNKPEISVLTALLGGEGNVKWTTGFSLLSKAAAGSPGVSASAHNHAYSDAGLLTIQISGPSGGVKKTAEETVKAVKSIAEGNVSKEDVSKAIANAKFNLLSVSETSGTGIVATGAQLIAGGKPLDVAAAVKSLESVTADKLKAAAKSLLESKASVAAVGDLYVLPYAEDLGLKV</sequence>
<organism evidence="14 15">
    <name type="scientific">Coniochaeta hoffmannii</name>
    <dbReference type="NCBI Taxonomy" id="91930"/>
    <lineage>
        <taxon>Eukaryota</taxon>
        <taxon>Fungi</taxon>
        <taxon>Dikarya</taxon>
        <taxon>Ascomycota</taxon>
        <taxon>Pezizomycotina</taxon>
        <taxon>Sordariomycetes</taxon>
        <taxon>Sordariomycetidae</taxon>
        <taxon>Coniochaetales</taxon>
        <taxon>Coniochaetaceae</taxon>
        <taxon>Coniochaeta</taxon>
    </lineage>
</organism>
<dbReference type="AlphaFoldDB" id="A0AA38R6T8"/>
<keyword evidence="15" id="KW-1185">Reference proteome</keyword>
<dbReference type="InterPro" id="IPR050361">
    <property type="entry name" value="MPP/UQCRC_Complex"/>
</dbReference>
<keyword evidence="2" id="KW-0813">Transport</keyword>
<evidence type="ECO:0000313" key="14">
    <source>
        <dbReference type="EMBL" id="KAJ9137018.1"/>
    </source>
</evidence>
<evidence type="ECO:0000256" key="9">
    <source>
        <dbReference type="ARBA" id="ARBA00038146"/>
    </source>
</evidence>
<feature type="domain" description="Peptidase M16 N-terminal" evidence="12">
    <location>
        <begin position="51"/>
        <end position="164"/>
    </location>
</feature>
<dbReference type="InterPro" id="IPR007863">
    <property type="entry name" value="Peptidase_M16_C"/>
</dbReference>
<keyword evidence="4" id="KW-0999">Mitochondrion inner membrane</keyword>
<keyword evidence="7" id="KW-0496">Mitochondrion</keyword>
<name>A0AA38R6T8_9PEZI</name>
<evidence type="ECO:0000259" key="13">
    <source>
        <dbReference type="Pfam" id="PF05193"/>
    </source>
</evidence>
<proteinExistence type="inferred from homology"/>
<dbReference type="PANTHER" id="PTHR11851">
    <property type="entry name" value="METALLOPROTEASE"/>
    <property type="match status" value="1"/>
</dbReference>
<evidence type="ECO:0000256" key="2">
    <source>
        <dbReference type="ARBA" id="ARBA00022448"/>
    </source>
</evidence>
<accession>A0AA38R6T8</accession>
<keyword evidence="8" id="KW-0472">Membrane</keyword>
<dbReference type="PANTHER" id="PTHR11851:SF209">
    <property type="entry name" value="CYTOCHROME B-C1 COMPLEX SUBUNIT 2, MITOCHONDRIAL"/>
    <property type="match status" value="1"/>
</dbReference>
<keyword evidence="5" id="KW-0809">Transit peptide</keyword>
<dbReference type="InterPro" id="IPR011765">
    <property type="entry name" value="Pept_M16_N"/>
</dbReference>
<evidence type="ECO:0000256" key="11">
    <source>
        <dbReference type="ARBA" id="ARBA00041372"/>
    </source>
</evidence>
<dbReference type="InterPro" id="IPR011249">
    <property type="entry name" value="Metalloenz_LuxS/M16"/>
</dbReference>
<evidence type="ECO:0000256" key="4">
    <source>
        <dbReference type="ARBA" id="ARBA00022792"/>
    </source>
</evidence>
<evidence type="ECO:0000256" key="7">
    <source>
        <dbReference type="ARBA" id="ARBA00023128"/>
    </source>
</evidence>
<evidence type="ECO:0000256" key="6">
    <source>
        <dbReference type="ARBA" id="ARBA00022982"/>
    </source>
</evidence>
<evidence type="ECO:0000313" key="15">
    <source>
        <dbReference type="Proteomes" id="UP001174691"/>
    </source>
</evidence>
<dbReference type="Gene3D" id="3.30.830.10">
    <property type="entry name" value="Metalloenzyme, LuxS/M16 peptidase-like"/>
    <property type="match status" value="2"/>
</dbReference>
<comment type="caution">
    <text evidence="14">The sequence shown here is derived from an EMBL/GenBank/DDBJ whole genome shotgun (WGS) entry which is preliminary data.</text>
</comment>
<dbReference type="GO" id="GO:0005743">
    <property type="term" value="C:mitochondrial inner membrane"/>
    <property type="evidence" value="ECO:0007669"/>
    <property type="project" value="UniProtKB-SubCell"/>
</dbReference>
<dbReference type="FunFam" id="3.30.830.10:FF:000021">
    <property type="entry name" value="Cytochrome b-c1 complex subunit 2"/>
    <property type="match status" value="1"/>
</dbReference>
<feature type="domain" description="Peptidase M16 C-terminal" evidence="13">
    <location>
        <begin position="206"/>
        <end position="377"/>
    </location>
</feature>
<comment type="similarity">
    <text evidence="9">Belongs to the peptidase M16 family. UQCRC2/QCR2 subfamily.</text>
</comment>
<keyword evidence="3" id="KW-0679">Respiratory chain</keyword>
<protein>
    <recommendedName>
        <fullName evidence="10">Cytochrome b-c1 complex subunit 2, mitochondrial</fullName>
    </recommendedName>
    <alternativeName>
        <fullName evidence="11">Core protein II</fullName>
    </alternativeName>
</protein>